<evidence type="ECO:0000256" key="3">
    <source>
        <dbReference type="ARBA" id="ARBA00007128"/>
    </source>
</evidence>
<evidence type="ECO:0000259" key="11">
    <source>
        <dbReference type="Pfam" id="PF00723"/>
    </source>
</evidence>
<dbReference type="GO" id="GO:0005977">
    <property type="term" value="P:glycogen metabolic process"/>
    <property type="evidence" value="ECO:0007669"/>
    <property type="project" value="UniProtKB-UniPathway"/>
</dbReference>
<comment type="pathway">
    <text evidence="2 10">Glycan biosynthesis; glycogen metabolism.</text>
</comment>
<keyword evidence="10" id="KW-0472">Membrane</keyword>
<keyword evidence="9 10" id="KW-0449">Lipoprotein</keyword>
<sequence>GLLDSSLQKSNIYKRPHIFSFYSGLRIIFTLDEVAFIQNLVFYIEAAYKVADYGMWERGDKTNQGIPELNASSVGMAKAALEAIDELDLFGAHGGRKSVIHVLPDEVEHCQSILFSMLPRASTSKEIDAGLLSIISFPAFAVEDVNLVNVTKSEIISKLQGRYGCCRFLRDGYKTPREDPNRLHYDPAELKLFENIECEWPVFWTYFIIDGVFIGDAVQVQEYREALEGILIRSKDGIHLVPELYAIPPDKVDEEYKNPHTVDRIPLGKLPHLWGQSLYILSSLLAEGFLATGEIDPLNRRFSTSVKPDVVVQVTVLAENNHIKELLKKHGVNVQSIADIHPIRVQPGRILSHIYAKLGRNKNMKLSGRPYRHIGVLGTSKLYVIRNQIFTFTPQFTDQHHFYLALDNEMMVEMLRIELAYLCTCWRMTGRPTLTFPITHTMLSNSLNSLFCPHSTYIPNMYFLGRVKLGNLSEFLTTSFYTYLTFLDPDCNEKLFEDTSEGSFSPDSESDLGGYLEDTGNQGTTLNAFAPKDDFQWPKDDHGDMDCEKLVEQLKDCSNLQDQADILYILYVIKGPNWDTNLSGQHGVTVHSLLSELYGKAGMNQEWGLIRYISGLLRKKVEVLAEACADLLSHQKQLTVGLPPEPREKTISAPLPPEELTKLIYEASGQDISIAVLTQEIVVYLAMYVRAQPSLFVEMLRLRIGLIIQVMATELARSLNCSGEEASESLMNLSPFDMKNLLHHILSGKEFGVERSVRPIHSSTSSPAISIHEVGHTGVTKTERSGITRLRSEMKQVRTPYYPHEHSAQARHALGFLGPLGMYHQQGQWLRRRRLDGAINRVPVGFYQKVWKILQKCWLQVCPVSHCWSLWQMTPHEIKFAVHVESVLNRVSQPEYRQLLVEAIMVLTLLSDTEMESIGGIIHVDQVVQLANQLFLQDQLSFGALDTLEKDQDSGICHLFYDSAPSGAYGTMTYLTKAVASHLQELLPSSGCQMQ</sequence>
<evidence type="ECO:0000256" key="5">
    <source>
        <dbReference type="ARBA" id="ARBA00022860"/>
    </source>
</evidence>
<dbReference type="InterPro" id="IPR045583">
    <property type="entry name" value="KPBA/B_C"/>
</dbReference>
<evidence type="ECO:0000256" key="10">
    <source>
        <dbReference type="RuleBase" id="RU364123"/>
    </source>
</evidence>
<feature type="domain" description="Phosphorylase b kinase regulatory subunit alpha/beta C-terminal" evidence="12">
    <location>
        <begin position="825"/>
        <end position="967"/>
    </location>
</feature>
<comment type="similarity">
    <text evidence="3 10">Belongs to the phosphorylase b kinase regulatory chain family.</text>
</comment>
<dbReference type="GO" id="GO:0005516">
    <property type="term" value="F:calmodulin binding"/>
    <property type="evidence" value="ECO:0007669"/>
    <property type="project" value="UniProtKB-KW"/>
</dbReference>
<keyword evidence="7 9" id="KW-0636">Prenylation</keyword>
<comment type="subcellular location">
    <subcellularLocation>
        <location evidence="1 10">Cell membrane</location>
        <topology evidence="1 10">Lipid-anchor</topology>
        <orientation evidence="1 10">Cytoplasmic side</orientation>
    </subcellularLocation>
</comment>
<dbReference type="Pfam" id="PF19292">
    <property type="entry name" value="KPBB_C"/>
    <property type="match status" value="1"/>
</dbReference>
<evidence type="ECO:0000256" key="8">
    <source>
        <dbReference type="ARBA" id="ARBA00025890"/>
    </source>
</evidence>
<dbReference type="UniPathway" id="UPA00163"/>
<dbReference type="Ensembl" id="ENSCCNT00000042145.1">
    <property type="protein sequence ID" value="ENSCCNP00000033621.1"/>
    <property type="gene ID" value="ENSCCNG00000031748.1"/>
</dbReference>
<keyword evidence="4 10" id="KW-0321">Glycogen metabolism</keyword>
<gene>
    <name evidence="13" type="primary">Phka2</name>
</gene>
<dbReference type="GO" id="GO:0005886">
    <property type="term" value="C:plasma membrane"/>
    <property type="evidence" value="ECO:0007669"/>
    <property type="project" value="UniProtKB-SubCell"/>
</dbReference>
<dbReference type="InterPro" id="IPR011613">
    <property type="entry name" value="GH15-like"/>
</dbReference>
<comment type="PTM">
    <text evidence="9">Although the final Cys may be farnesylated, the terminal tripeptide is probably not removed, and the C-terminus is not methylated.</text>
</comment>
<dbReference type="SUPFAM" id="SSF48208">
    <property type="entry name" value="Six-hairpin glycosidases"/>
    <property type="match status" value="1"/>
</dbReference>
<protein>
    <recommendedName>
        <fullName evidence="10">Phosphorylase b kinase regulatory subunit</fullName>
    </recommendedName>
</protein>
<dbReference type="PANTHER" id="PTHR10749:SF5">
    <property type="entry name" value="PHOSPHORYLASE B KINASE REGULATORY SUBUNIT ALPHA, LIVER ISOFORM"/>
    <property type="match status" value="1"/>
</dbReference>
<keyword evidence="10" id="KW-1003">Cell membrane</keyword>
<keyword evidence="6 10" id="KW-0119">Carbohydrate metabolism</keyword>
<evidence type="ECO:0000313" key="13">
    <source>
        <dbReference type="Ensembl" id="ENSCCNP00000033621.1"/>
    </source>
</evidence>
<feature type="domain" description="GH15-like" evidence="11">
    <location>
        <begin position="22"/>
        <end position="705"/>
    </location>
</feature>
<comment type="subunit">
    <text evidence="8 10">Hexadecamer of 4 heterotetramers, each composed of alpha, beta, gamma, and delta subunits. Alpha (PHKA1 or PHKA2) and beta (PHKB) are regulatory subunits, gamma (PHKG1 or PHKG2) is the catalytic subunit, and delta is calmodulin.</text>
</comment>
<dbReference type="GO" id="GO:0005964">
    <property type="term" value="C:phosphorylase kinase complex"/>
    <property type="evidence" value="ECO:0007669"/>
    <property type="project" value="TreeGrafter"/>
</dbReference>
<organism evidence="13">
    <name type="scientific">Castor canadensis</name>
    <name type="common">American beaver</name>
    <dbReference type="NCBI Taxonomy" id="51338"/>
    <lineage>
        <taxon>Eukaryota</taxon>
        <taxon>Metazoa</taxon>
        <taxon>Chordata</taxon>
        <taxon>Craniata</taxon>
        <taxon>Vertebrata</taxon>
        <taxon>Euteleostomi</taxon>
        <taxon>Mammalia</taxon>
        <taxon>Eutheria</taxon>
        <taxon>Euarchontoglires</taxon>
        <taxon>Glires</taxon>
        <taxon>Rodentia</taxon>
        <taxon>Castorimorpha</taxon>
        <taxon>Castoridae</taxon>
        <taxon>Castor</taxon>
    </lineage>
</organism>
<evidence type="ECO:0000256" key="9">
    <source>
        <dbReference type="PIRSR" id="PIRSR608734-50"/>
    </source>
</evidence>
<dbReference type="InterPro" id="IPR008928">
    <property type="entry name" value="6-hairpin_glycosidase_sf"/>
</dbReference>
<proteinExistence type="inferred from homology"/>
<accession>A0A8C0XUE1</accession>
<evidence type="ECO:0000259" key="12">
    <source>
        <dbReference type="Pfam" id="PF19292"/>
    </source>
</evidence>
<comment type="function">
    <text evidence="10">Phosphorylase b kinase catalyzes the phosphorylation of serine in certain substrates, including troponin I.</text>
</comment>
<dbReference type="InterPro" id="IPR008734">
    <property type="entry name" value="PHK_A/B_su"/>
</dbReference>
<name>A0A8C0XUE1_CASCN</name>
<evidence type="ECO:0000256" key="4">
    <source>
        <dbReference type="ARBA" id="ARBA00022600"/>
    </source>
</evidence>
<reference evidence="13" key="1">
    <citation type="submission" date="2023-09" db="UniProtKB">
        <authorList>
            <consortium name="Ensembl"/>
        </authorList>
    </citation>
    <scope>IDENTIFICATION</scope>
</reference>
<feature type="lipid moiety-binding region" description="S-farnesyl cysteine" evidence="9">
    <location>
        <position position="992"/>
    </location>
</feature>
<evidence type="ECO:0000256" key="2">
    <source>
        <dbReference type="ARBA" id="ARBA00005131"/>
    </source>
</evidence>
<evidence type="ECO:0000256" key="6">
    <source>
        <dbReference type="ARBA" id="ARBA00023277"/>
    </source>
</evidence>
<evidence type="ECO:0000256" key="1">
    <source>
        <dbReference type="ARBA" id="ARBA00004342"/>
    </source>
</evidence>
<dbReference type="AlphaFoldDB" id="A0A8C0XUE1"/>
<dbReference type="Pfam" id="PF00723">
    <property type="entry name" value="Glyco_hydro_15"/>
    <property type="match status" value="1"/>
</dbReference>
<evidence type="ECO:0000256" key="7">
    <source>
        <dbReference type="ARBA" id="ARBA00023289"/>
    </source>
</evidence>
<keyword evidence="5 10" id="KW-0112">Calmodulin-binding</keyword>
<dbReference type="PANTHER" id="PTHR10749">
    <property type="entry name" value="PHOSPHORYLASE B KINASE REGULATORY SUBUNIT"/>
    <property type="match status" value="1"/>
</dbReference>